<evidence type="ECO:0000313" key="1">
    <source>
        <dbReference type="EMBL" id="KAK8997633.1"/>
    </source>
</evidence>
<keyword evidence="2" id="KW-1185">Reference proteome</keyword>
<name>A0ABR2QAB7_9ROSI</name>
<comment type="caution">
    <text evidence="1">The sequence shown here is derived from an EMBL/GenBank/DDBJ whole genome shotgun (WGS) entry which is preliminary data.</text>
</comment>
<organism evidence="1 2">
    <name type="scientific">Hibiscus sabdariffa</name>
    <name type="common">roselle</name>
    <dbReference type="NCBI Taxonomy" id="183260"/>
    <lineage>
        <taxon>Eukaryota</taxon>
        <taxon>Viridiplantae</taxon>
        <taxon>Streptophyta</taxon>
        <taxon>Embryophyta</taxon>
        <taxon>Tracheophyta</taxon>
        <taxon>Spermatophyta</taxon>
        <taxon>Magnoliopsida</taxon>
        <taxon>eudicotyledons</taxon>
        <taxon>Gunneridae</taxon>
        <taxon>Pentapetalae</taxon>
        <taxon>rosids</taxon>
        <taxon>malvids</taxon>
        <taxon>Malvales</taxon>
        <taxon>Malvaceae</taxon>
        <taxon>Malvoideae</taxon>
        <taxon>Hibiscus</taxon>
    </lineage>
</organism>
<sequence>MLVEVWHAVKKTYAFEKKLMEVCHAANEEKNAFEKMLVEVCHVVKKMHVFVNMLMEVCYAVKKMHVFVKMLVFAANRKKPQKLGPHVSHEHLNL</sequence>
<protein>
    <submittedName>
        <fullName evidence="1">Uncharacterized protein</fullName>
    </submittedName>
</protein>
<reference evidence="1 2" key="1">
    <citation type="journal article" date="2024" name="G3 (Bethesda)">
        <title>Genome assembly of Hibiscus sabdariffa L. provides insights into metabolisms of medicinal natural products.</title>
        <authorList>
            <person name="Kim T."/>
        </authorList>
    </citation>
    <scope>NUCLEOTIDE SEQUENCE [LARGE SCALE GENOMIC DNA]</scope>
    <source>
        <strain evidence="1">TK-2024</strain>
        <tissue evidence="1">Old leaves</tissue>
    </source>
</reference>
<dbReference type="Proteomes" id="UP001396334">
    <property type="component" value="Unassembled WGS sequence"/>
</dbReference>
<proteinExistence type="predicted"/>
<gene>
    <name evidence="1" type="ORF">V6N11_012182</name>
</gene>
<evidence type="ECO:0000313" key="2">
    <source>
        <dbReference type="Proteomes" id="UP001396334"/>
    </source>
</evidence>
<dbReference type="EMBL" id="JBBPBN010000042">
    <property type="protein sequence ID" value="KAK8997633.1"/>
    <property type="molecule type" value="Genomic_DNA"/>
</dbReference>
<accession>A0ABR2QAB7</accession>